<dbReference type="SUPFAM" id="SSF52833">
    <property type="entry name" value="Thioredoxin-like"/>
    <property type="match status" value="1"/>
</dbReference>
<evidence type="ECO:0000256" key="1">
    <source>
        <dbReference type="ARBA" id="ARBA00004196"/>
    </source>
</evidence>
<dbReference type="PROSITE" id="PS51352">
    <property type="entry name" value="THIOREDOXIN_2"/>
    <property type="match status" value="1"/>
</dbReference>
<dbReference type="CDD" id="cd02966">
    <property type="entry name" value="TlpA_like_family"/>
    <property type="match status" value="1"/>
</dbReference>
<dbReference type="PROSITE" id="PS00194">
    <property type="entry name" value="THIOREDOXIN_1"/>
    <property type="match status" value="1"/>
</dbReference>
<dbReference type="EMBL" id="RIAR02000001">
    <property type="protein sequence ID" value="NSL89491.1"/>
    <property type="molecule type" value="Genomic_DNA"/>
</dbReference>
<evidence type="ECO:0000256" key="2">
    <source>
        <dbReference type="ARBA" id="ARBA00022748"/>
    </source>
</evidence>
<dbReference type="GO" id="GO:0017004">
    <property type="term" value="P:cytochrome complex assembly"/>
    <property type="evidence" value="ECO:0007669"/>
    <property type="project" value="UniProtKB-KW"/>
</dbReference>
<dbReference type="GO" id="GO:0016491">
    <property type="term" value="F:oxidoreductase activity"/>
    <property type="evidence" value="ECO:0007669"/>
    <property type="project" value="InterPro"/>
</dbReference>
<name>A0A3S1CQL3_9BACT</name>
<sequence>MKKINLCGLLPLVACMALSARAAAGPAPVSSVTVIEGKVPEKIQKVTLYTVIEGHKSEIATSVVDEHQTFAFAVPAPKEGFYYIGTGSRGGGDARIYLKAGERLQLQLDGREFKVEAGSAENKALQKWNDQVNIIAKPAFSIDSTTYMSYFPKLETFVAKVPGFKKEVNTSNKKFNERLKYTMDMDVERAALQFIFTPRTKHPDHSMYPAYYKQLMQPQKYCDAGLLQDGEGADLIRLYSTLNIVLNNDKGGKAPVAERLNTLASLFCNDSIKGLAVTDALSTYRTFEGLTEAMAPVKQYVITDVQKKRYLDYEKSVRKFAAGESGLNFSGEDITGKKIAFSELKGKVVVVDVWATWCGPCKAEMPHMEKLIEEMNGKNVVFVGCSVDEVKDKEKWSTFVKEKEMKGLQLFMSGWSDITKFYGITGIPRFMVFDQKGNIVSIDAPRPSTPELKAMIEKELARG</sequence>
<dbReference type="OrthoDB" id="1095575at2"/>
<dbReference type="Pfam" id="PF08534">
    <property type="entry name" value="Redoxin"/>
    <property type="match status" value="1"/>
</dbReference>
<dbReference type="InterPro" id="IPR013740">
    <property type="entry name" value="Redoxin"/>
</dbReference>
<dbReference type="AlphaFoldDB" id="A0A3S1CQL3"/>
<gene>
    <name evidence="5" type="ORF">ECE50_021805</name>
</gene>
<accession>A0A3S1CQL3</accession>
<dbReference type="InterPro" id="IPR050553">
    <property type="entry name" value="Thioredoxin_ResA/DsbE_sf"/>
</dbReference>
<keyword evidence="6" id="KW-1185">Reference proteome</keyword>
<proteinExistence type="predicted"/>
<dbReference type="InterPro" id="IPR036249">
    <property type="entry name" value="Thioredoxin-like_sf"/>
</dbReference>
<evidence type="ECO:0000256" key="4">
    <source>
        <dbReference type="ARBA" id="ARBA00023284"/>
    </source>
</evidence>
<organism evidence="5 6">
    <name type="scientific">Chitinophaga solisilvae</name>
    <dbReference type="NCBI Taxonomy" id="1233460"/>
    <lineage>
        <taxon>Bacteria</taxon>
        <taxon>Pseudomonadati</taxon>
        <taxon>Bacteroidota</taxon>
        <taxon>Chitinophagia</taxon>
        <taxon>Chitinophagales</taxon>
        <taxon>Chitinophagaceae</taxon>
        <taxon>Chitinophaga</taxon>
    </lineage>
</organism>
<dbReference type="Gene3D" id="3.40.30.10">
    <property type="entry name" value="Glutaredoxin"/>
    <property type="match status" value="1"/>
</dbReference>
<reference evidence="5" key="1">
    <citation type="submission" date="2020-05" db="EMBL/GenBank/DDBJ databases">
        <title>Chitinophaga laudate sp. nov., isolated from a tropical peat swamp.</title>
        <authorList>
            <person name="Goh C.B.S."/>
            <person name="Lee M.S."/>
            <person name="Parimannan S."/>
            <person name="Pasbakhsh P."/>
            <person name="Yule C.M."/>
            <person name="Rajandas H."/>
            <person name="Loke S."/>
            <person name="Croft L."/>
            <person name="Tan J.B.L."/>
        </authorList>
    </citation>
    <scope>NUCLEOTIDE SEQUENCE</scope>
    <source>
        <strain evidence="5">Mgbs1</strain>
    </source>
</reference>
<protein>
    <submittedName>
        <fullName evidence="5">TlpA family protein disulfide reductase</fullName>
    </submittedName>
</protein>
<evidence type="ECO:0000256" key="3">
    <source>
        <dbReference type="ARBA" id="ARBA00023157"/>
    </source>
</evidence>
<keyword evidence="4" id="KW-0676">Redox-active center</keyword>
<evidence type="ECO:0000313" key="5">
    <source>
        <dbReference type="EMBL" id="NSL89491.1"/>
    </source>
</evidence>
<dbReference type="GO" id="GO:0030313">
    <property type="term" value="C:cell envelope"/>
    <property type="evidence" value="ECO:0007669"/>
    <property type="project" value="UniProtKB-SubCell"/>
</dbReference>
<dbReference type="InterPro" id="IPR017937">
    <property type="entry name" value="Thioredoxin_CS"/>
</dbReference>
<comment type="caution">
    <text evidence="5">The sequence shown here is derived from an EMBL/GenBank/DDBJ whole genome shotgun (WGS) entry which is preliminary data.</text>
</comment>
<evidence type="ECO:0000313" key="6">
    <source>
        <dbReference type="Proteomes" id="UP000281028"/>
    </source>
</evidence>
<comment type="subcellular location">
    <subcellularLocation>
        <location evidence="1">Cell envelope</location>
    </subcellularLocation>
</comment>
<keyword evidence="2" id="KW-0201">Cytochrome c-type biogenesis</keyword>
<keyword evidence="3" id="KW-1015">Disulfide bond</keyword>
<dbReference type="PANTHER" id="PTHR42852:SF6">
    <property type="entry name" value="THIOL:DISULFIDE INTERCHANGE PROTEIN DSBE"/>
    <property type="match status" value="1"/>
</dbReference>
<dbReference type="InterPro" id="IPR013766">
    <property type="entry name" value="Thioredoxin_domain"/>
</dbReference>
<dbReference type="Proteomes" id="UP000281028">
    <property type="component" value="Unassembled WGS sequence"/>
</dbReference>
<dbReference type="PANTHER" id="PTHR42852">
    <property type="entry name" value="THIOL:DISULFIDE INTERCHANGE PROTEIN DSBE"/>
    <property type="match status" value="1"/>
</dbReference>